<dbReference type="PRINTS" id="PR00792">
    <property type="entry name" value="PEPSIN"/>
</dbReference>
<evidence type="ECO:0000256" key="3">
    <source>
        <dbReference type="PIRSR" id="PIRSR601461-1"/>
    </source>
</evidence>
<dbReference type="PANTHER" id="PTHR47966">
    <property type="entry name" value="BETA-SITE APP-CLEAVING ENZYME, ISOFORM A-RELATED"/>
    <property type="match status" value="1"/>
</dbReference>
<evidence type="ECO:0000256" key="2">
    <source>
        <dbReference type="ARBA" id="ARBA00022750"/>
    </source>
</evidence>
<evidence type="ECO:0000313" key="7">
    <source>
        <dbReference type="Proteomes" id="UP001163798"/>
    </source>
</evidence>
<keyword evidence="4" id="KW-0378">Hydrolase</keyword>
<dbReference type="PANTHER" id="PTHR47966:SF51">
    <property type="entry name" value="BETA-SITE APP-CLEAVING ENZYME, ISOFORM A-RELATED"/>
    <property type="match status" value="1"/>
</dbReference>
<reference evidence="6" key="1">
    <citation type="submission" date="2022-08" db="EMBL/GenBank/DDBJ databases">
        <authorList>
            <consortium name="DOE Joint Genome Institute"/>
            <person name="Min B."/>
            <person name="Riley R."/>
            <person name="Sierra-Patev S."/>
            <person name="Naranjo-Ortiz M."/>
            <person name="Looney B."/>
            <person name="Konkel Z."/>
            <person name="Slot J.C."/>
            <person name="Sakamoto Y."/>
            <person name="Steenwyk J.L."/>
            <person name="Rokas A."/>
            <person name="Carro J."/>
            <person name="Camarero S."/>
            <person name="Ferreira P."/>
            <person name="Molpeceres G."/>
            <person name="Ruiz-Duenas F.J."/>
            <person name="Serrano A."/>
            <person name="Henrissat B."/>
            <person name="Drula E."/>
            <person name="Hughes K.W."/>
            <person name="Mata J.L."/>
            <person name="Ishikawa N.K."/>
            <person name="Vargas-Isla R."/>
            <person name="Ushijima S."/>
            <person name="Smith C.A."/>
            <person name="Ahrendt S."/>
            <person name="Andreopoulos W."/>
            <person name="He G."/>
            <person name="Labutti K."/>
            <person name="Lipzen A."/>
            <person name="Ng V."/>
            <person name="Sandor L."/>
            <person name="Barry K."/>
            <person name="Martinez A.T."/>
            <person name="Xiao Y."/>
            <person name="Gibbons J.G."/>
            <person name="Terashima K."/>
            <person name="Hibbett D.S."/>
            <person name="Grigoriev I.V."/>
        </authorList>
    </citation>
    <scope>NUCLEOTIDE SEQUENCE</scope>
    <source>
        <strain evidence="6">TFB10291</strain>
    </source>
</reference>
<dbReference type="Gene3D" id="2.40.70.10">
    <property type="entry name" value="Acid Proteases"/>
    <property type="match status" value="2"/>
</dbReference>
<comment type="caution">
    <text evidence="6">The sequence shown here is derived from an EMBL/GenBank/DDBJ whole genome shotgun (WGS) entry which is preliminary data.</text>
</comment>
<dbReference type="EMBL" id="MU793408">
    <property type="protein sequence ID" value="KAJ3783677.1"/>
    <property type="molecule type" value="Genomic_DNA"/>
</dbReference>
<name>A0AA38NIE0_9AGAR</name>
<protein>
    <submittedName>
        <fullName evidence="6">Family A1 protease</fullName>
    </submittedName>
</protein>
<evidence type="ECO:0000259" key="5">
    <source>
        <dbReference type="PROSITE" id="PS51767"/>
    </source>
</evidence>
<dbReference type="PROSITE" id="PS00141">
    <property type="entry name" value="ASP_PROTEASE"/>
    <property type="match status" value="2"/>
</dbReference>
<dbReference type="Pfam" id="PF00026">
    <property type="entry name" value="Asp"/>
    <property type="match status" value="1"/>
</dbReference>
<evidence type="ECO:0000313" key="6">
    <source>
        <dbReference type="EMBL" id="KAJ3783677.1"/>
    </source>
</evidence>
<dbReference type="InterPro" id="IPR033121">
    <property type="entry name" value="PEPTIDASE_A1"/>
</dbReference>
<dbReference type="GO" id="GO:0006508">
    <property type="term" value="P:proteolysis"/>
    <property type="evidence" value="ECO:0007669"/>
    <property type="project" value="UniProtKB-KW"/>
</dbReference>
<keyword evidence="2 4" id="KW-0064">Aspartyl protease</keyword>
<dbReference type="InterPro" id="IPR001461">
    <property type="entry name" value="Aspartic_peptidase_A1"/>
</dbReference>
<dbReference type="InterPro" id="IPR034164">
    <property type="entry name" value="Pepsin-like_dom"/>
</dbReference>
<organism evidence="6 7">
    <name type="scientific">Lentinula aff. detonsa</name>
    <dbReference type="NCBI Taxonomy" id="2804958"/>
    <lineage>
        <taxon>Eukaryota</taxon>
        <taxon>Fungi</taxon>
        <taxon>Dikarya</taxon>
        <taxon>Basidiomycota</taxon>
        <taxon>Agaricomycotina</taxon>
        <taxon>Agaricomycetes</taxon>
        <taxon>Agaricomycetidae</taxon>
        <taxon>Agaricales</taxon>
        <taxon>Marasmiineae</taxon>
        <taxon>Omphalotaceae</taxon>
        <taxon>Lentinula</taxon>
    </lineage>
</organism>
<gene>
    <name evidence="6" type="ORF">GGU10DRAFT_388893</name>
</gene>
<dbReference type="GO" id="GO:0004190">
    <property type="term" value="F:aspartic-type endopeptidase activity"/>
    <property type="evidence" value="ECO:0007669"/>
    <property type="project" value="UniProtKB-KW"/>
</dbReference>
<proteinExistence type="inferred from homology"/>
<keyword evidence="7" id="KW-1185">Reference proteome</keyword>
<dbReference type="PROSITE" id="PS51767">
    <property type="entry name" value="PEPTIDASE_A1"/>
    <property type="match status" value="1"/>
</dbReference>
<feature type="domain" description="Peptidase A1" evidence="5">
    <location>
        <begin position="105"/>
        <end position="413"/>
    </location>
</feature>
<dbReference type="InterPro" id="IPR021109">
    <property type="entry name" value="Peptidase_aspartic_dom_sf"/>
</dbReference>
<sequence length="423" mass="44852">MRQLTAGCNCTSLLYSTSELKMFSALSLLTFVTLALNIAAKPVIIDRSPVLSIPLTKIHNITSGHNLVASGLARAQSFKDRAKAHDLAEIRKRQSVPVANEVVSYIASVGVGASDTQYQLIVDTGSSNTWVGATTKYVPSSTSTNTGDRVSVSYGSGEFSGTEYIDEVTLSSSLVIKSQSIGVASSSEGFEGTDGIIGIGPDDLTEDTVSGVSTVPTVTDNLFSQGTIAEKVVAISFEPTTTDEVTNGELFFGGTDSSKFTGDITYTTRTGDYWGITQTVTYGSTTIQSSLSGIVDTGTTLLYLEENGFDKYIKATGGVLDDETGLYKITTAQYNALEDLVFTIGGTEFSLTPNAQIWPRSLNTDIGGSASSIYLVVANLGGEEAGFDFIDGYAFLERFYSVFDTTNNRVGFATTSFTTATTN</sequence>
<keyword evidence="4 6" id="KW-0645">Protease</keyword>
<evidence type="ECO:0000256" key="1">
    <source>
        <dbReference type="ARBA" id="ARBA00007447"/>
    </source>
</evidence>
<feature type="active site" evidence="3">
    <location>
        <position position="296"/>
    </location>
</feature>
<dbReference type="Proteomes" id="UP001163798">
    <property type="component" value="Unassembled WGS sequence"/>
</dbReference>
<feature type="active site" evidence="3">
    <location>
        <position position="123"/>
    </location>
</feature>
<dbReference type="AlphaFoldDB" id="A0AA38NIE0"/>
<dbReference type="CDD" id="cd05471">
    <property type="entry name" value="pepsin_like"/>
    <property type="match status" value="1"/>
</dbReference>
<evidence type="ECO:0000256" key="4">
    <source>
        <dbReference type="RuleBase" id="RU000454"/>
    </source>
</evidence>
<accession>A0AA38NIE0</accession>
<comment type="similarity">
    <text evidence="1 4">Belongs to the peptidase A1 family.</text>
</comment>
<dbReference type="InterPro" id="IPR001969">
    <property type="entry name" value="Aspartic_peptidase_AS"/>
</dbReference>
<dbReference type="SUPFAM" id="SSF50630">
    <property type="entry name" value="Acid proteases"/>
    <property type="match status" value="1"/>
</dbReference>